<dbReference type="Pfam" id="PF18758">
    <property type="entry name" value="KDZ"/>
    <property type="match status" value="1"/>
</dbReference>
<organism evidence="1 2">
    <name type="scientific">Piloderma croceum (strain F 1598)</name>
    <dbReference type="NCBI Taxonomy" id="765440"/>
    <lineage>
        <taxon>Eukaryota</taxon>
        <taxon>Fungi</taxon>
        <taxon>Dikarya</taxon>
        <taxon>Basidiomycota</taxon>
        <taxon>Agaricomycotina</taxon>
        <taxon>Agaricomycetes</taxon>
        <taxon>Agaricomycetidae</taxon>
        <taxon>Atheliales</taxon>
        <taxon>Atheliaceae</taxon>
        <taxon>Piloderma</taxon>
    </lineage>
</organism>
<sequence>MSDVLDRYDEFLRMIHEWRHLKMLKCAGHGHDSACSLQKKKVSSEEADPTLSPGWSYYTEVTKYNDHLATGVEEEVRSTCVNHHAMKDTNTRRSENLASTGIGTIDCIQHNMKQPCSIGDLQKGENISHSNFISLTMSYDIVCQWHLHLWEHMSSFPEHLHINIKNKQVTFLVPKFHLPAHVKKCQTAFSFNLTRGVGRTDGEAPKRGWSDINPLSSQTKQMGPASHQETVDDHFGDWNHKKVVGLGAGLLCKLKNAMPEHAEHVWDFMEFSETLPATEVSEWTEMVERWEEDNTEINPFHGVRLALAEEDAADLRRENALPIHDDITPTMLISSGLEIESQQIRLKHTHSKLDSLATMLQLAKMQE</sequence>
<dbReference type="InterPro" id="IPR040521">
    <property type="entry name" value="KDZ"/>
</dbReference>
<evidence type="ECO:0000313" key="2">
    <source>
        <dbReference type="Proteomes" id="UP000054166"/>
    </source>
</evidence>
<proteinExistence type="predicted"/>
<evidence type="ECO:0000313" key="1">
    <source>
        <dbReference type="EMBL" id="KIM79183.1"/>
    </source>
</evidence>
<dbReference type="HOGENOM" id="CLU_003703_5_4_1"/>
<reference evidence="1 2" key="1">
    <citation type="submission" date="2014-04" db="EMBL/GenBank/DDBJ databases">
        <authorList>
            <consortium name="DOE Joint Genome Institute"/>
            <person name="Kuo A."/>
            <person name="Tarkka M."/>
            <person name="Buscot F."/>
            <person name="Kohler A."/>
            <person name="Nagy L.G."/>
            <person name="Floudas D."/>
            <person name="Copeland A."/>
            <person name="Barry K.W."/>
            <person name="Cichocki N."/>
            <person name="Veneault-Fourrey C."/>
            <person name="LaButti K."/>
            <person name="Lindquist E.A."/>
            <person name="Lipzen A."/>
            <person name="Lundell T."/>
            <person name="Morin E."/>
            <person name="Murat C."/>
            <person name="Sun H."/>
            <person name="Tunlid A."/>
            <person name="Henrissat B."/>
            <person name="Grigoriev I.V."/>
            <person name="Hibbett D.S."/>
            <person name="Martin F."/>
            <person name="Nordberg H.P."/>
            <person name="Cantor M.N."/>
            <person name="Hua S.X."/>
        </authorList>
    </citation>
    <scope>NUCLEOTIDE SEQUENCE [LARGE SCALE GENOMIC DNA]</scope>
    <source>
        <strain evidence="1 2">F 1598</strain>
    </source>
</reference>
<reference evidence="2" key="2">
    <citation type="submission" date="2015-01" db="EMBL/GenBank/DDBJ databases">
        <title>Evolutionary Origins and Diversification of the Mycorrhizal Mutualists.</title>
        <authorList>
            <consortium name="DOE Joint Genome Institute"/>
            <consortium name="Mycorrhizal Genomics Consortium"/>
            <person name="Kohler A."/>
            <person name="Kuo A."/>
            <person name="Nagy L.G."/>
            <person name="Floudas D."/>
            <person name="Copeland A."/>
            <person name="Barry K.W."/>
            <person name="Cichocki N."/>
            <person name="Veneault-Fourrey C."/>
            <person name="LaButti K."/>
            <person name="Lindquist E.A."/>
            <person name="Lipzen A."/>
            <person name="Lundell T."/>
            <person name="Morin E."/>
            <person name="Murat C."/>
            <person name="Riley R."/>
            <person name="Ohm R."/>
            <person name="Sun H."/>
            <person name="Tunlid A."/>
            <person name="Henrissat B."/>
            <person name="Grigoriev I.V."/>
            <person name="Hibbett D.S."/>
            <person name="Martin F."/>
        </authorList>
    </citation>
    <scope>NUCLEOTIDE SEQUENCE [LARGE SCALE GENOMIC DNA]</scope>
    <source>
        <strain evidence="2">F 1598</strain>
    </source>
</reference>
<dbReference type="InParanoid" id="A0A0C3AYV8"/>
<keyword evidence="2" id="KW-1185">Reference proteome</keyword>
<dbReference type="STRING" id="765440.A0A0C3AYV8"/>
<dbReference type="AlphaFoldDB" id="A0A0C3AYV8"/>
<dbReference type="PANTHER" id="PTHR33104">
    <property type="entry name" value="SI:DKEY-29D5.2"/>
    <property type="match status" value="1"/>
</dbReference>
<gene>
    <name evidence="1" type="ORF">PILCRDRAFT_10597</name>
</gene>
<dbReference type="Proteomes" id="UP000054166">
    <property type="component" value="Unassembled WGS sequence"/>
</dbReference>
<protein>
    <recommendedName>
        <fullName evidence="3">CxC2-like cysteine cluster KDZ transposase-associated domain-containing protein</fullName>
    </recommendedName>
</protein>
<dbReference type="EMBL" id="KN833011">
    <property type="protein sequence ID" value="KIM79183.1"/>
    <property type="molecule type" value="Genomic_DNA"/>
</dbReference>
<evidence type="ECO:0008006" key="3">
    <source>
        <dbReference type="Google" id="ProtNLM"/>
    </source>
</evidence>
<accession>A0A0C3AYV8</accession>
<name>A0A0C3AYV8_PILCF</name>
<dbReference type="OrthoDB" id="3257768at2759"/>
<dbReference type="PANTHER" id="PTHR33104:SF2">
    <property type="entry name" value="CXC3 LIKE CYSTEINE CLUSTER DOMAIN-CONTAINING PROTEIN"/>
    <property type="match status" value="1"/>
</dbReference>